<feature type="signal peptide" evidence="1">
    <location>
        <begin position="1"/>
        <end position="17"/>
    </location>
</feature>
<evidence type="ECO:0000313" key="5">
    <source>
        <dbReference type="Proteomes" id="UP000284431"/>
    </source>
</evidence>
<dbReference type="Gene3D" id="3.40.50.2000">
    <property type="entry name" value="Glycogen Phosphorylase B"/>
    <property type="match status" value="1"/>
</dbReference>
<protein>
    <submittedName>
        <fullName evidence="4">Glycosyltransferase</fullName>
    </submittedName>
</protein>
<evidence type="ECO:0000313" key="4">
    <source>
        <dbReference type="EMBL" id="RGY27574.1"/>
    </source>
</evidence>
<dbReference type="GeneID" id="75115695"/>
<feature type="chain" id="PRO_5033416536" evidence="1">
    <location>
        <begin position="18"/>
        <end position="415"/>
    </location>
</feature>
<feature type="domain" description="Glycosyl transferase family 1" evidence="2">
    <location>
        <begin position="229"/>
        <end position="388"/>
    </location>
</feature>
<proteinExistence type="predicted"/>
<dbReference type="SUPFAM" id="SSF53756">
    <property type="entry name" value="UDP-Glycosyltransferase/glycogen phosphorylase"/>
    <property type="match status" value="1"/>
</dbReference>
<dbReference type="EMBL" id="QSCS01000007">
    <property type="protein sequence ID" value="RGY27574.1"/>
    <property type="molecule type" value="Genomic_DNA"/>
</dbReference>
<name>A0A413J840_9BACE</name>
<organism evidence="4 5">
    <name type="scientific">Bacteroides caccae</name>
    <dbReference type="NCBI Taxonomy" id="47678"/>
    <lineage>
        <taxon>Bacteria</taxon>
        <taxon>Pseudomonadati</taxon>
        <taxon>Bacteroidota</taxon>
        <taxon>Bacteroidia</taxon>
        <taxon>Bacteroidales</taxon>
        <taxon>Bacteroidaceae</taxon>
        <taxon>Bacteroides</taxon>
    </lineage>
</organism>
<evidence type="ECO:0000313" key="6">
    <source>
        <dbReference type="Proteomes" id="UP000475905"/>
    </source>
</evidence>
<dbReference type="PANTHER" id="PTHR12526">
    <property type="entry name" value="GLYCOSYLTRANSFERASE"/>
    <property type="match status" value="1"/>
</dbReference>
<accession>A0A413J840</accession>
<evidence type="ECO:0000259" key="2">
    <source>
        <dbReference type="Pfam" id="PF00534"/>
    </source>
</evidence>
<sequence>MRILWTINMLMPNAAKAMGLTAGHAVSWIDAMSKRLSVREDIKLAIACPLKCDKPQITEVDNITYYTFPSKDCEKVDYWTCIINSFKPEVIHAYGTEGKHNYLLLKNHSEVPIVVSLQGIISEYEHHYYAGIDFSTMLRYTTLKDILVPTGFFSGRRSFIRRAKFEKAILKLAKYVEGRSIWDRVSARNINPELEYYFCPRLIRAPFYSEKWSVDRMERHSVLVHQAHYPIKGLHFVFEALGKLKKKYPDIKLYVAGKDILHPERLSRRLMPGGYAQYLKHLIKENQLEDIIHYTGFLSAEKLAKKLTEVNAVVIPSSIENAPNSLAEGEIVGTPTIATYVGGNMDMLEHNKDGFLYCYNEPNMLAEYLSQIFESDDLANCLSEHARATARKRHDPDTLEKTILGIYDSLILKNK</sequence>
<dbReference type="GO" id="GO:0016757">
    <property type="term" value="F:glycosyltransferase activity"/>
    <property type="evidence" value="ECO:0007669"/>
    <property type="project" value="InterPro"/>
</dbReference>
<comment type="caution">
    <text evidence="4">The sequence shown here is derived from an EMBL/GenBank/DDBJ whole genome shotgun (WGS) entry which is preliminary data.</text>
</comment>
<evidence type="ECO:0000313" key="3">
    <source>
        <dbReference type="EMBL" id="KAA5463677.1"/>
    </source>
</evidence>
<dbReference type="InterPro" id="IPR001296">
    <property type="entry name" value="Glyco_trans_1"/>
</dbReference>
<dbReference type="Proteomes" id="UP000475905">
    <property type="component" value="Unassembled WGS sequence"/>
</dbReference>
<dbReference type="Pfam" id="PF00534">
    <property type="entry name" value="Glycos_transf_1"/>
    <property type="match status" value="1"/>
</dbReference>
<dbReference type="CDD" id="cd03801">
    <property type="entry name" value="GT4_PimA-like"/>
    <property type="match status" value="1"/>
</dbReference>
<dbReference type="AlphaFoldDB" id="A0A413J840"/>
<keyword evidence="4" id="KW-0808">Transferase</keyword>
<dbReference type="PANTHER" id="PTHR12526:SF638">
    <property type="entry name" value="SPORE COAT PROTEIN SA"/>
    <property type="match status" value="1"/>
</dbReference>
<dbReference type="Proteomes" id="UP000284431">
    <property type="component" value="Unassembled WGS sequence"/>
</dbReference>
<evidence type="ECO:0000256" key="1">
    <source>
        <dbReference type="SAM" id="SignalP"/>
    </source>
</evidence>
<gene>
    <name evidence="4" type="ORF">DXA49_05870</name>
    <name evidence="3" type="ORF">F2Y36_08715</name>
</gene>
<keyword evidence="1" id="KW-0732">Signal</keyword>
<dbReference type="EMBL" id="VVYP01000009">
    <property type="protein sequence ID" value="KAA5463677.1"/>
    <property type="molecule type" value="Genomic_DNA"/>
</dbReference>
<dbReference type="RefSeq" id="WP_032838551.1">
    <property type="nucleotide sequence ID" value="NZ_CABMOQ010000022.1"/>
</dbReference>
<reference evidence="4 5" key="1">
    <citation type="submission" date="2018-08" db="EMBL/GenBank/DDBJ databases">
        <title>A genome reference for cultivated species of the human gut microbiota.</title>
        <authorList>
            <person name="Zou Y."/>
            <person name="Xue W."/>
            <person name="Luo G."/>
        </authorList>
    </citation>
    <scope>NUCLEOTIDE SEQUENCE [LARGE SCALE GENOMIC DNA]</scope>
    <source>
        <strain evidence="4 5">OF02-6LB</strain>
    </source>
</reference>
<reference evidence="3 6" key="2">
    <citation type="journal article" date="2019" name="Nat. Med.">
        <title>A library of human gut bacterial isolates paired with longitudinal multiomics data enables mechanistic microbiome research.</title>
        <authorList>
            <person name="Poyet M."/>
            <person name="Groussin M."/>
            <person name="Gibbons S.M."/>
            <person name="Avila-Pacheco J."/>
            <person name="Jiang X."/>
            <person name="Kearney S.M."/>
            <person name="Perrotta A.R."/>
            <person name="Berdy B."/>
            <person name="Zhao S."/>
            <person name="Lieberman T.D."/>
            <person name="Swanson P.K."/>
            <person name="Smith M."/>
            <person name="Roesemann S."/>
            <person name="Alexander J.E."/>
            <person name="Rich S.A."/>
            <person name="Livny J."/>
            <person name="Vlamakis H."/>
            <person name="Clish C."/>
            <person name="Bullock K."/>
            <person name="Deik A."/>
            <person name="Scott J."/>
            <person name="Pierce K.A."/>
            <person name="Xavier R.J."/>
            <person name="Alm E.J."/>
        </authorList>
    </citation>
    <scope>NUCLEOTIDE SEQUENCE [LARGE SCALE GENOMIC DNA]</scope>
    <source>
        <strain evidence="3 6">BIOML-A31</strain>
    </source>
</reference>